<sequence length="982" mass="104453">MSGRQRSQNWKRSVHVFQDGVKGETLLRWLKRQGVIQLGAEWHRHLYDLPAPPKQPSKATAAQRSMPPMQEGRPCTVPAAASASPTCTAAPAAAWQASAEQEAAQAAAGAPAAPATPTAQRLKPGHSEPAKNPVPAAKDPQEAGARPAPESRDGAESDSDISIGMWDLPPGPPREGLLHVAVKMEENGHIADAEIKLETTTCANPSQVDDQDSAVAAAPKGSVSSDDLPLSILRRPVPLPYKQSVLTADWVDSSRGPDQGVQSQEGASSCPSQQVQRQHVRRQSHRVLDDSEEETGPARAPGSQRLLLSSCPQLHLPRQQWLSGRVAEDSDDEAGAATAPGPQRKSRSSPRQLHLLHRLRHCGHVVVDSDEETEAARGPVAQAEPVSSSGQLQRQRRPQRLSSQVLEDSEEEAEAAAAPVACTQEGKGGAAEAHEAHLQPAATQGRQLQQPPTNSGRQQEGQVKGHLRATETCSAEPEEAASSGSSQQPLRARLRRRQAAKRPAQHAVTGAKRKAESPVEESPKKLREVADNAGCQPGKVTRSPPASQGSPVQADQAAHAMPALHAEVQHAADMADSAASQHTPAQGSPARTSHSLVTPVPERDSYLQEAPQGPQLGTAGKQSPTHDLRQRQAELQARNDALEASASAAEAEALQLRAKLGAAQSEAAKAREQLQAQLGCMRTMATASDIATATARKLLVERHALQGRLSKVMQEKVDVKAIWAGCGNRAIALKMDDLKQQLQREVTGRASAEQQVAELKQQVKRLQAETMQSAMSALAALQHTDQKSRSLQAEVGKIKGSLQAEIVELVRRKGTEVAALQEQMAVLRAQNKDLSTALSRAWSCQKTAQAQLQARLSTTQSQGPAAESGQASGEQQSAARRQQDECPLSHAIQAFEHAASRMNQKPALPQGAVATAAGPSMALEAQSAVEEAHKKLQAHYDALLATLGICGQLFVALGRPAVAASIMAYLQGARAPDAPQQR</sequence>
<feature type="compositionally biased region" description="Polar residues" evidence="2">
    <location>
        <begin position="855"/>
        <end position="880"/>
    </location>
</feature>
<feature type="region of interest" description="Disordered" evidence="2">
    <location>
        <begin position="49"/>
        <end position="81"/>
    </location>
</feature>
<organism evidence="3 4">
    <name type="scientific">Coccomyxa viridis</name>
    <dbReference type="NCBI Taxonomy" id="1274662"/>
    <lineage>
        <taxon>Eukaryota</taxon>
        <taxon>Viridiplantae</taxon>
        <taxon>Chlorophyta</taxon>
        <taxon>core chlorophytes</taxon>
        <taxon>Trebouxiophyceae</taxon>
        <taxon>Trebouxiophyceae incertae sedis</taxon>
        <taxon>Coccomyxaceae</taxon>
        <taxon>Coccomyxa</taxon>
    </lineage>
</organism>
<dbReference type="AlphaFoldDB" id="A0AAV1HWE7"/>
<feature type="compositionally biased region" description="Polar residues" evidence="2">
    <location>
        <begin position="260"/>
        <end position="271"/>
    </location>
</feature>
<feature type="region of interest" description="Disordered" evidence="2">
    <location>
        <begin position="442"/>
        <end position="559"/>
    </location>
</feature>
<evidence type="ECO:0000256" key="2">
    <source>
        <dbReference type="SAM" id="MobiDB-lite"/>
    </source>
</evidence>
<feature type="compositionally biased region" description="Polar residues" evidence="2">
    <location>
        <begin position="544"/>
        <end position="553"/>
    </location>
</feature>
<gene>
    <name evidence="3" type="ORF">CVIRNUC_001050</name>
</gene>
<feature type="compositionally biased region" description="Basic and acidic residues" evidence="2">
    <location>
        <begin position="513"/>
        <end position="530"/>
    </location>
</feature>
<feature type="compositionally biased region" description="Low complexity" evidence="2">
    <location>
        <begin position="98"/>
        <end position="120"/>
    </location>
</feature>
<feature type="region of interest" description="Disordered" evidence="2">
    <location>
        <begin position="572"/>
        <end position="629"/>
    </location>
</feature>
<accession>A0AAV1HWE7</accession>
<feature type="compositionally biased region" description="Polar residues" evidence="2">
    <location>
        <begin position="578"/>
        <end position="596"/>
    </location>
</feature>
<feature type="compositionally biased region" description="Polar residues" evidence="2">
    <location>
        <begin position="442"/>
        <end position="461"/>
    </location>
</feature>
<evidence type="ECO:0000313" key="4">
    <source>
        <dbReference type="Proteomes" id="UP001314263"/>
    </source>
</evidence>
<reference evidence="3 4" key="1">
    <citation type="submission" date="2023-10" db="EMBL/GenBank/DDBJ databases">
        <authorList>
            <person name="Maclean D."/>
            <person name="Macfadyen A."/>
        </authorList>
    </citation>
    <scope>NUCLEOTIDE SEQUENCE [LARGE SCALE GENOMIC DNA]</scope>
</reference>
<dbReference type="EMBL" id="CAUYUE010000002">
    <property type="protein sequence ID" value="CAK0738490.1"/>
    <property type="molecule type" value="Genomic_DNA"/>
</dbReference>
<comment type="caution">
    <text evidence="3">The sequence shown here is derived from an EMBL/GenBank/DDBJ whole genome shotgun (WGS) entry which is preliminary data.</text>
</comment>
<feature type="region of interest" description="Disordered" evidence="2">
    <location>
        <begin position="319"/>
        <end position="351"/>
    </location>
</feature>
<dbReference type="Proteomes" id="UP001314263">
    <property type="component" value="Unassembled WGS sequence"/>
</dbReference>
<feature type="region of interest" description="Disordered" evidence="2">
    <location>
        <begin position="855"/>
        <end position="885"/>
    </location>
</feature>
<feature type="region of interest" description="Disordered" evidence="2">
    <location>
        <begin position="98"/>
        <end position="172"/>
    </location>
</feature>
<feature type="region of interest" description="Disordered" evidence="2">
    <location>
        <begin position="204"/>
        <end position="231"/>
    </location>
</feature>
<protein>
    <submittedName>
        <fullName evidence="3">Uncharacterized protein</fullName>
    </submittedName>
</protein>
<evidence type="ECO:0000313" key="3">
    <source>
        <dbReference type="EMBL" id="CAK0738490.1"/>
    </source>
</evidence>
<evidence type="ECO:0000256" key="1">
    <source>
        <dbReference type="SAM" id="Coils"/>
    </source>
</evidence>
<name>A0AAV1HWE7_9CHLO</name>
<feature type="region of interest" description="Disordered" evidence="2">
    <location>
        <begin position="370"/>
        <end position="418"/>
    </location>
</feature>
<keyword evidence="1" id="KW-0175">Coiled coil</keyword>
<feature type="compositionally biased region" description="Basic residues" evidence="2">
    <location>
        <begin position="492"/>
        <end position="504"/>
    </location>
</feature>
<feature type="region of interest" description="Disordered" evidence="2">
    <location>
        <begin position="250"/>
        <end position="304"/>
    </location>
</feature>
<keyword evidence="4" id="KW-1185">Reference proteome</keyword>
<feature type="coiled-coil region" evidence="1">
    <location>
        <begin position="735"/>
        <end position="769"/>
    </location>
</feature>
<proteinExistence type="predicted"/>
<feature type="coiled-coil region" evidence="1">
    <location>
        <begin position="810"/>
        <end position="837"/>
    </location>
</feature>
<feature type="compositionally biased region" description="Low complexity" evidence="2">
    <location>
        <begin position="470"/>
        <end position="491"/>
    </location>
</feature>